<dbReference type="CDD" id="cd22160">
    <property type="entry name" value="F-box_AtFBL13-like"/>
    <property type="match status" value="1"/>
</dbReference>
<evidence type="ECO:0000259" key="1">
    <source>
        <dbReference type="SMART" id="SM00579"/>
    </source>
</evidence>
<dbReference type="InterPro" id="IPR032675">
    <property type="entry name" value="LRR_dom_sf"/>
</dbReference>
<evidence type="ECO:0000313" key="2">
    <source>
        <dbReference type="EnsemblPlants" id="Bo9g012620.1"/>
    </source>
</evidence>
<name>A0A0D3E1F8_BRAOL</name>
<dbReference type="InterPro" id="IPR053781">
    <property type="entry name" value="F-box_AtFBL13-like"/>
</dbReference>
<proteinExistence type="predicted"/>
<evidence type="ECO:0000313" key="3">
    <source>
        <dbReference type="Proteomes" id="UP000032141"/>
    </source>
</evidence>
<dbReference type="InterPro" id="IPR050232">
    <property type="entry name" value="FBL13/AtMIF1-like"/>
</dbReference>
<dbReference type="EnsemblPlants" id="Bo9g012620.1">
    <property type="protein sequence ID" value="Bo9g012620.1"/>
    <property type="gene ID" value="Bo9g012620"/>
</dbReference>
<dbReference type="STRING" id="109376.A0A0D3E1F8"/>
<organism evidence="2 3">
    <name type="scientific">Brassica oleracea var. oleracea</name>
    <dbReference type="NCBI Taxonomy" id="109376"/>
    <lineage>
        <taxon>Eukaryota</taxon>
        <taxon>Viridiplantae</taxon>
        <taxon>Streptophyta</taxon>
        <taxon>Embryophyta</taxon>
        <taxon>Tracheophyta</taxon>
        <taxon>Spermatophyta</taxon>
        <taxon>Magnoliopsida</taxon>
        <taxon>eudicotyledons</taxon>
        <taxon>Gunneridae</taxon>
        <taxon>Pentapetalae</taxon>
        <taxon>rosids</taxon>
        <taxon>malvids</taxon>
        <taxon>Brassicales</taxon>
        <taxon>Brassicaceae</taxon>
        <taxon>Brassiceae</taxon>
        <taxon>Brassica</taxon>
    </lineage>
</organism>
<accession>A0A0D3E1F8</accession>
<dbReference type="eggNOG" id="ENOG502RYTW">
    <property type="taxonomic scope" value="Eukaryota"/>
</dbReference>
<dbReference type="Gramene" id="Bo9g012620.1">
    <property type="protein sequence ID" value="Bo9g012620.1"/>
    <property type="gene ID" value="Bo9g012620"/>
</dbReference>
<dbReference type="AlphaFoldDB" id="A0A0D3E1F8"/>
<reference evidence="2 3" key="1">
    <citation type="journal article" date="2014" name="Genome Biol.">
        <title>Transcriptome and methylome profiling reveals relics of genome dominance in the mesopolyploid Brassica oleracea.</title>
        <authorList>
            <person name="Parkin I.A."/>
            <person name="Koh C."/>
            <person name="Tang H."/>
            <person name="Robinson S.J."/>
            <person name="Kagale S."/>
            <person name="Clarke W.E."/>
            <person name="Town C.D."/>
            <person name="Nixon J."/>
            <person name="Krishnakumar V."/>
            <person name="Bidwell S.L."/>
            <person name="Denoeud F."/>
            <person name="Belcram H."/>
            <person name="Links M.G."/>
            <person name="Just J."/>
            <person name="Clarke C."/>
            <person name="Bender T."/>
            <person name="Huebert T."/>
            <person name="Mason A.S."/>
            <person name="Pires J.C."/>
            <person name="Barker G."/>
            <person name="Moore J."/>
            <person name="Walley P.G."/>
            <person name="Manoli S."/>
            <person name="Batley J."/>
            <person name="Edwards D."/>
            <person name="Nelson M.N."/>
            <person name="Wang X."/>
            <person name="Paterson A.H."/>
            <person name="King G."/>
            <person name="Bancroft I."/>
            <person name="Chalhoub B."/>
            <person name="Sharpe A.G."/>
        </authorList>
    </citation>
    <scope>NUCLEOTIDE SEQUENCE</scope>
    <source>
        <strain evidence="2 3">cv. TO1000</strain>
    </source>
</reference>
<dbReference type="HOGENOM" id="CLU_010721_1_2_1"/>
<dbReference type="PANTHER" id="PTHR31900:SF34">
    <property type="entry name" value="EMB|CAB62440.1-RELATED"/>
    <property type="match status" value="1"/>
</dbReference>
<dbReference type="Pfam" id="PF00646">
    <property type="entry name" value="F-box"/>
    <property type="match status" value="1"/>
</dbReference>
<dbReference type="InterPro" id="IPR001810">
    <property type="entry name" value="F-box_dom"/>
</dbReference>
<keyword evidence="3" id="KW-1185">Reference proteome</keyword>
<dbReference type="Pfam" id="PF08387">
    <property type="entry name" value="FBD"/>
    <property type="match status" value="1"/>
</dbReference>
<sequence>MEQRLRRRLGYVNADRISELPEALLVHILSLLPTTKHVIVTSVLSKGWRSLWKMVPRLVFASPNQKYEDNVISTSLVSHEAPVLESLRLRLVRHNYMYMGDIRAWLGIAFARHVRELVLDVNFRVSFPGSMFCSASSLETLILKNSIHVDVPCPVSMKSLKTLHLKDVTYKDDESVRNLLSGCPSLEDLQVDRGYSIHDAKIFIIAAPSLKRLSICDPCNGREGGGYVINAPCLKYLEIEMIKGCDFCLIENSPELVEAAIRNVSWIVNETILRSLKPIKRLSLNLSPLEINCPTGTIFYQLVYLEVYTHKVEWWNLLILMLDNSPKLQVLKITDCLPCPYYGLVGKKLSEQEYVPECLLSQLETFVWKNYDWTSEEKKEVATYILRNAIRLKKAYFFINRITRKCNELEERLQMLKELVSNSCHFVSKYE</sequence>
<dbReference type="InterPro" id="IPR055411">
    <property type="entry name" value="LRR_FXL15/At3g58940/PEG3-like"/>
</dbReference>
<dbReference type="Proteomes" id="UP000032141">
    <property type="component" value="Chromosome C9"/>
</dbReference>
<dbReference type="SUPFAM" id="SSF52058">
    <property type="entry name" value="L domain-like"/>
    <property type="match status" value="1"/>
</dbReference>
<protein>
    <recommendedName>
        <fullName evidence="1">FBD domain-containing protein</fullName>
    </recommendedName>
</protein>
<dbReference type="Pfam" id="PF24758">
    <property type="entry name" value="LRR_At5g56370"/>
    <property type="match status" value="1"/>
</dbReference>
<dbReference type="OMA" id="WIVNETI"/>
<reference evidence="2" key="2">
    <citation type="submission" date="2015-03" db="UniProtKB">
        <authorList>
            <consortium name="EnsemblPlants"/>
        </authorList>
    </citation>
    <scope>IDENTIFICATION</scope>
</reference>
<dbReference type="InterPro" id="IPR036047">
    <property type="entry name" value="F-box-like_dom_sf"/>
</dbReference>
<dbReference type="SMART" id="SM00579">
    <property type="entry name" value="FBD"/>
    <property type="match status" value="1"/>
</dbReference>
<dbReference type="SUPFAM" id="SSF81383">
    <property type="entry name" value="F-box domain"/>
    <property type="match status" value="1"/>
</dbReference>
<feature type="domain" description="FBD" evidence="1">
    <location>
        <begin position="357"/>
        <end position="429"/>
    </location>
</feature>
<dbReference type="PANTHER" id="PTHR31900">
    <property type="entry name" value="F-BOX/RNI SUPERFAMILY PROTEIN-RELATED"/>
    <property type="match status" value="1"/>
</dbReference>
<dbReference type="InterPro" id="IPR006566">
    <property type="entry name" value="FBD"/>
</dbReference>
<dbReference type="Gene3D" id="3.80.10.10">
    <property type="entry name" value="Ribonuclease Inhibitor"/>
    <property type="match status" value="1"/>
</dbReference>